<proteinExistence type="predicted"/>
<name>A0A9D4N9I9_DREPO</name>
<reference evidence="1" key="1">
    <citation type="journal article" date="2019" name="bioRxiv">
        <title>The Genome of the Zebra Mussel, Dreissena polymorpha: A Resource for Invasive Species Research.</title>
        <authorList>
            <person name="McCartney M.A."/>
            <person name="Auch B."/>
            <person name="Kono T."/>
            <person name="Mallez S."/>
            <person name="Zhang Y."/>
            <person name="Obille A."/>
            <person name="Becker A."/>
            <person name="Abrahante J.E."/>
            <person name="Garbe J."/>
            <person name="Badalamenti J.P."/>
            <person name="Herman A."/>
            <person name="Mangelson H."/>
            <person name="Liachko I."/>
            <person name="Sullivan S."/>
            <person name="Sone E.D."/>
            <person name="Koren S."/>
            <person name="Silverstein K.A.T."/>
            <person name="Beckman K.B."/>
            <person name="Gohl D.M."/>
        </authorList>
    </citation>
    <scope>NUCLEOTIDE SEQUENCE</scope>
    <source>
        <strain evidence="1">Duluth1</strain>
        <tissue evidence="1">Whole animal</tissue>
    </source>
</reference>
<evidence type="ECO:0000313" key="2">
    <source>
        <dbReference type="Proteomes" id="UP000828390"/>
    </source>
</evidence>
<accession>A0A9D4N9I9</accession>
<protein>
    <recommendedName>
        <fullName evidence="3">Reverse transcriptase</fullName>
    </recommendedName>
</protein>
<dbReference type="EMBL" id="JAIWYP010000001">
    <property type="protein sequence ID" value="KAH3890260.1"/>
    <property type="molecule type" value="Genomic_DNA"/>
</dbReference>
<keyword evidence="2" id="KW-1185">Reference proteome</keyword>
<organism evidence="1 2">
    <name type="scientific">Dreissena polymorpha</name>
    <name type="common">Zebra mussel</name>
    <name type="synonym">Mytilus polymorpha</name>
    <dbReference type="NCBI Taxonomy" id="45954"/>
    <lineage>
        <taxon>Eukaryota</taxon>
        <taxon>Metazoa</taxon>
        <taxon>Spiralia</taxon>
        <taxon>Lophotrochozoa</taxon>
        <taxon>Mollusca</taxon>
        <taxon>Bivalvia</taxon>
        <taxon>Autobranchia</taxon>
        <taxon>Heteroconchia</taxon>
        <taxon>Euheterodonta</taxon>
        <taxon>Imparidentia</taxon>
        <taxon>Neoheterodontei</taxon>
        <taxon>Myida</taxon>
        <taxon>Dreissenoidea</taxon>
        <taxon>Dreissenidae</taxon>
        <taxon>Dreissena</taxon>
    </lineage>
</organism>
<dbReference type="Proteomes" id="UP000828390">
    <property type="component" value="Unassembled WGS sequence"/>
</dbReference>
<evidence type="ECO:0000313" key="1">
    <source>
        <dbReference type="EMBL" id="KAH3890260.1"/>
    </source>
</evidence>
<reference evidence="1" key="2">
    <citation type="submission" date="2020-11" db="EMBL/GenBank/DDBJ databases">
        <authorList>
            <person name="McCartney M.A."/>
            <person name="Auch B."/>
            <person name="Kono T."/>
            <person name="Mallez S."/>
            <person name="Becker A."/>
            <person name="Gohl D.M."/>
            <person name="Silverstein K.A.T."/>
            <person name="Koren S."/>
            <person name="Bechman K.B."/>
            <person name="Herman A."/>
            <person name="Abrahante J.E."/>
            <person name="Garbe J."/>
        </authorList>
    </citation>
    <scope>NUCLEOTIDE SEQUENCE</scope>
    <source>
        <strain evidence="1">Duluth1</strain>
        <tissue evidence="1">Whole animal</tissue>
    </source>
</reference>
<dbReference type="AlphaFoldDB" id="A0A9D4N9I9"/>
<evidence type="ECO:0008006" key="3">
    <source>
        <dbReference type="Google" id="ProtNLM"/>
    </source>
</evidence>
<gene>
    <name evidence="1" type="ORF">DPMN_014334</name>
</gene>
<sequence>MQEKTNMVADNLPRLGLTINRVKSMVFKTNASNNTPTTVKGEALEKMDSFDYLGSILDNKGGTDTDNSILQNILVR</sequence>
<comment type="caution">
    <text evidence="1">The sequence shown here is derived from an EMBL/GenBank/DDBJ whole genome shotgun (WGS) entry which is preliminary data.</text>
</comment>